<dbReference type="InterPro" id="IPR023809">
    <property type="entry name" value="Thiopep_bacteriocin_synth_dom"/>
</dbReference>
<comment type="caution">
    <text evidence="2">The sequence shown here is derived from an EMBL/GenBank/DDBJ whole genome shotgun (WGS) entry which is preliminary data.</text>
</comment>
<evidence type="ECO:0000313" key="3">
    <source>
        <dbReference type="Proteomes" id="UP000651085"/>
    </source>
</evidence>
<reference evidence="2" key="1">
    <citation type="submission" date="2020-08" db="EMBL/GenBank/DDBJ databases">
        <title>Genome public.</title>
        <authorList>
            <person name="Liu C."/>
            <person name="Sun Q."/>
        </authorList>
    </citation>
    <scope>NUCLEOTIDE SEQUENCE</scope>
    <source>
        <strain evidence="2">N12</strain>
    </source>
</reference>
<evidence type="ECO:0000259" key="1">
    <source>
        <dbReference type="Pfam" id="PF14028"/>
    </source>
</evidence>
<gene>
    <name evidence="2" type="ORF">H8744_06345</name>
</gene>
<dbReference type="NCBIfam" id="TIGR03891">
    <property type="entry name" value="thiopep_ocin"/>
    <property type="match status" value="1"/>
</dbReference>
<keyword evidence="3" id="KW-1185">Reference proteome</keyword>
<dbReference type="Proteomes" id="UP000651085">
    <property type="component" value="Unassembled WGS sequence"/>
</dbReference>
<dbReference type="RefSeq" id="WP_262434041.1">
    <property type="nucleotide sequence ID" value="NZ_JACRTF010000001.1"/>
</dbReference>
<feature type="domain" description="Thiopeptide-type bacteriocin biosynthesis" evidence="1">
    <location>
        <begin position="12"/>
        <end position="281"/>
    </location>
</feature>
<dbReference type="AlphaFoldDB" id="A0A926F6N9"/>
<dbReference type="EMBL" id="JACRTF010000001">
    <property type="protein sequence ID" value="MBC8592879.1"/>
    <property type="molecule type" value="Genomic_DNA"/>
</dbReference>
<dbReference type="Pfam" id="PF14028">
    <property type="entry name" value="Lant_dehydr_C"/>
    <property type="match status" value="1"/>
</dbReference>
<organism evidence="2 3">
    <name type="scientific">Jilunia laotingensis</name>
    <dbReference type="NCBI Taxonomy" id="2763675"/>
    <lineage>
        <taxon>Bacteria</taxon>
        <taxon>Pseudomonadati</taxon>
        <taxon>Bacteroidota</taxon>
        <taxon>Bacteroidia</taxon>
        <taxon>Bacteroidales</taxon>
        <taxon>Bacteroidaceae</taxon>
        <taxon>Jilunia</taxon>
    </lineage>
</organism>
<accession>A0A926F6N9</accession>
<sequence length="290" mass="35215">MVKRLFIPGSQWIYFKIYTGEQTADNILIENVMPFIHTLYNEGVIMGSFFVRYSDPLFHLRLRLYVDKLESYATIFSNLLVFLEPCLNNGSIFRIMCDTYNRELERYGNELIKYVEEIFCIDSWSILSLLSILQKYDEDLREYERWNLSLLLIDDLLNVFDFDGKSKKQYLCMLSEQLKLEHGFINHKFTKQLNDKYRTNKSNVWRTMDRENSVVYIKYSDILNRRKNDLEEITKKLNKEELQWISDYSLSSLIHMTMNRFFKSKNRLHEMVIYFFLYKYYDSYLARFEI</sequence>
<protein>
    <recommendedName>
        <fullName evidence="1">Thiopeptide-type bacteriocin biosynthesis domain-containing protein</fullName>
    </recommendedName>
</protein>
<evidence type="ECO:0000313" key="2">
    <source>
        <dbReference type="EMBL" id="MBC8592879.1"/>
    </source>
</evidence>
<name>A0A926F6N9_9BACT</name>
<proteinExistence type="predicted"/>